<accession>A0A0E9Y136</accession>
<dbReference type="AlphaFoldDB" id="A0A0E9Y136"/>
<protein>
    <submittedName>
        <fullName evidence="1">Uncharacterized protein</fullName>
    </submittedName>
</protein>
<reference evidence="1" key="1">
    <citation type="submission" date="2014-11" db="EMBL/GenBank/DDBJ databases">
        <authorList>
            <person name="Amaro Gonzalez C."/>
        </authorList>
    </citation>
    <scope>NUCLEOTIDE SEQUENCE</scope>
</reference>
<dbReference type="EMBL" id="GBXM01000782">
    <property type="protein sequence ID" value="JAI07796.1"/>
    <property type="molecule type" value="Transcribed_RNA"/>
</dbReference>
<sequence length="36" mass="4072">MFFSCSVLVLNHVFKCNILMGSCRTYIHSNCLYVAG</sequence>
<name>A0A0E9Y136_ANGAN</name>
<evidence type="ECO:0000313" key="1">
    <source>
        <dbReference type="EMBL" id="JAI07796.1"/>
    </source>
</evidence>
<proteinExistence type="predicted"/>
<organism evidence="1">
    <name type="scientific">Anguilla anguilla</name>
    <name type="common">European freshwater eel</name>
    <name type="synonym">Muraena anguilla</name>
    <dbReference type="NCBI Taxonomy" id="7936"/>
    <lineage>
        <taxon>Eukaryota</taxon>
        <taxon>Metazoa</taxon>
        <taxon>Chordata</taxon>
        <taxon>Craniata</taxon>
        <taxon>Vertebrata</taxon>
        <taxon>Euteleostomi</taxon>
        <taxon>Actinopterygii</taxon>
        <taxon>Neopterygii</taxon>
        <taxon>Teleostei</taxon>
        <taxon>Anguilliformes</taxon>
        <taxon>Anguillidae</taxon>
        <taxon>Anguilla</taxon>
    </lineage>
</organism>
<reference evidence="1" key="2">
    <citation type="journal article" date="2015" name="Fish Shellfish Immunol.">
        <title>Early steps in the European eel (Anguilla anguilla)-Vibrio vulnificus interaction in the gills: Role of the RtxA13 toxin.</title>
        <authorList>
            <person name="Callol A."/>
            <person name="Pajuelo D."/>
            <person name="Ebbesson L."/>
            <person name="Teles M."/>
            <person name="MacKenzie S."/>
            <person name="Amaro C."/>
        </authorList>
    </citation>
    <scope>NUCLEOTIDE SEQUENCE</scope>
</reference>